<keyword evidence="2" id="KW-0472">Membrane</keyword>
<keyword evidence="6" id="KW-1185">Reference proteome</keyword>
<dbReference type="InterPro" id="IPR013320">
    <property type="entry name" value="ConA-like_dom_sf"/>
</dbReference>
<protein>
    <submittedName>
        <fullName evidence="5">Concanavalin A-like lectin/glucanase domain-containing protein</fullName>
    </submittedName>
</protein>
<evidence type="ECO:0000313" key="5">
    <source>
        <dbReference type="EMBL" id="KAK7540239.1"/>
    </source>
</evidence>
<comment type="caution">
    <text evidence="5">The sequence shown here is derived from an EMBL/GenBank/DDBJ whole genome shotgun (WGS) entry which is preliminary data.</text>
</comment>
<accession>A0ABR1LYK3</accession>
<dbReference type="SUPFAM" id="SSF49899">
    <property type="entry name" value="Concanavalin A-like lectins/glucanases"/>
    <property type="match status" value="1"/>
</dbReference>
<feature type="signal peptide" evidence="3">
    <location>
        <begin position="1"/>
        <end position="24"/>
    </location>
</feature>
<organism evidence="5 6">
    <name type="scientific">Phyllosticta citricarpa</name>
    <dbReference type="NCBI Taxonomy" id="55181"/>
    <lineage>
        <taxon>Eukaryota</taxon>
        <taxon>Fungi</taxon>
        <taxon>Dikarya</taxon>
        <taxon>Ascomycota</taxon>
        <taxon>Pezizomycotina</taxon>
        <taxon>Dothideomycetes</taxon>
        <taxon>Dothideomycetes incertae sedis</taxon>
        <taxon>Botryosphaeriales</taxon>
        <taxon>Phyllostictaceae</taxon>
        <taxon>Phyllosticta</taxon>
    </lineage>
</organism>
<dbReference type="Pfam" id="PF00722">
    <property type="entry name" value="Glyco_hydro_16"/>
    <property type="match status" value="1"/>
</dbReference>
<dbReference type="InterPro" id="IPR000757">
    <property type="entry name" value="Beta-glucanase-like"/>
</dbReference>
<dbReference type="Proteomes" id="UP001365128">
    <property type="component" value="Unassembled WGS sequence"/>
</dbReference>
<feature type="chain" id="PRO_5045200892" evidence="3">
    <location>
        <begin position="25"/>
        <end position="390"/>
    </location>
</feature>
<feature type="region of interest" description="Disordered" evidence="1">
    <location>
        <begin position="308"/>
        <end position="337"/>
    </location>
</feature>
<name>A0ABR1LYK3_9PEZI</name>
<evidence type="ECO:0000256" key="1">
    <source>
        <dbReference type="SAM" id="MobiDB-lite"/>
    </source>
</evidence>
<gene>
    <name evidence="5" type="ORF">IWX46DRAFT_642661</name>
</gene>
<sequence length="390" mass="42743">MAPVFLDRLGTFGVLCAAIGNVMAASCDCGYSVNQTNATSYALFTDLVETDFLHALDLKAAGWTPQVYNVTQDAARGPHGKMALLENVVPNPLKSKWDWAGDSIHGGDAGLQVYVRSDPVDDMIPMGEVVIQRTDMLLGSFRVAMKVTGTSGTCGAFFWGNQRANPQFRNDTQEIDMEFLSKQLNDTSNPVNLVLQSPQSAQAGYDASHTQTYNVYPLPFRPDDGFHEYRFDWLDDRVSFYADGQWLKDMTIDLPNSAGHLVINHWSNGDPMWSAGPPSTDAILTVSYVKAYFNSSDERRQRDFQRRCPEPDADSQCVIPDQTRAPDGQGPDGNATARTFFFSADPDDVDNQTVFSGWPNESRRTDGGAGWGMLVVGLAVAAGLGCFGLM</sequence>
<evidence type="ECO:0000259" key="4">
    <source>
        <dbReference type="PROSITE" id="PS51762"/>
    </source>
</evidence>
<dbReference type="EMBL" id="JBBPDW010000027">
    <property type="protein sequence ID" value="KAK7540239.1"/>
    <property type="molecule type" value="Genomic_DNA"/>
</dbReference>
<feature type="transmembrane region" description="Helical" evidence="2">
    <location>
        <begin position="369"/>
        <end position="389"/>
    </location>
</feature>
<dbReference type="PANTHER" id="PTHR38121:SF5">
    <property type="entry name" value="GH16 DOMAIN-CONTAINING PROTEIN"/>
    <property type="match status" value="1"/>
</dbReference>
<evidence type="ECO:0000256" key="3">
    <source>
        <dbReference type="SAM" id="SignalP"/>
    </source>
</evidence>
<evidence type="ECO:0000256" key="2">
    <source>
        <dbReference type="SAM" id="Phobius"/>
    </source>
</evidence>
<proteinExistence type="predicted"/>
<dbReference type="Gene3D" id="2.60.120.200">
    <property type="match status" value="1"/>
</dbReference>
<keyword evidence="2" id="KW-0812">Transmembrane</keyword>
<dbReference type="CDD" id="cd00413">
    <property type="entry name" value="Glyco_hydrolase_16"/>
    <property type="match status" value="1"/>
</dbReference>
<reference evidence="5 6" key="1">
    <citation type="submission" date="2024-04" db="EMBL/GenBank/DDBJ databases">
        <title>Phyllosticta paracitricarpa is synonymous to the EU quarantine fungus P. citricarpa based on phylogenomic analyses.</title>
        <authorList>
            <consortium name="Lawrence Berkeley National Laboratory"/>
            <person name="Van Ingen-Buijs V.A."/>
            <person name="Van Westerhoven A.C."/>
            <person name="Haridas S."/>
            <person name="Skiadas P."/>
            <person name="Martin F."/>
            <person name="Groenewald J.Z."/>
            <person name="Crous P.W."/>
            <person name="Seidl M.F."/>
        </authorList>
    </citation>
    <scope>NUCLEOTIDE SEQUENCE [LARGE SCALE GENOMIC DNA]</scope>
    <source>
        <strain evidence="5 6">CBS 122670</strain>
    </source>
</reference>
<dbReference type="PANTHER" id="PTHR38121">
    <property type="entry name" value="GH16 DOMAIN-CONTAINING PROTEIN"/>
    <property type="match status" value="1"/>
</dbReference>
<feature type="domain" description="GH16" evidence="4">
    <location>
        <begin position="38"/>
        <end position="297"/>
    </location>
</feature>
<keyword evidence="2" id="KW-1133">Transmembrane helix</keyword>
<evidence type="ECO:0000313" key="6">
    <source>
        <dbReference type="Proteomes" id="UP001365128"/>
    </source>
</evidence>
<dbReference type="PROSITE" id="PS51762">
    <property type="entry name" value="GH16_2"/>
    <property type="match status" value="1"/>
</dbReference>
<keyword evidence="3" id="KW-0732">Signal</keyword>